<name>A0A7C9K6J4_9GAMM</name>
<sequence length="175" mass="20299">MPRVEVRLTDIEKKAWVRFCKANGQSESDMLRRMIRQVSGSTDIMKEDEQEEYATRISKVTIRLTPVQACCLQQHARSEGYPNRSSWVTAMVLAELHQEPVLTDEEVNALRESNRELRAIGKNLNQISKVLNIEFRESDKLKQQAIMALSDRIEQHKGQVASLLSRSMNRWRDDE</sequence>
<dbReference type="EMBL" id="JAAEHK010000011">
    <property type="protein sequence ID" value="NDL70841.1"/>
    <property type="molecule type" value="Genomic_DNA"/>
</dbReference>
<reference evidence="2 3" key="1">
    <citation type="submission" date="2020-01" db="EMBL/GenBank/DDBJ databases">
        <title>Whole genome sequencing of Halomonas alkaliphila strain LS44.</title>
        <authorList>
            <person name="Kumar S."/>
            <person name="Paul D."/>
            <person name="Shouche Y."/>
            <person name="Suryavanshi M.V."/>
        </authorList>
    </citation>
    <scope>NUCLEOTIDE SEQUENCE [LARGE SCALE GENOMIC DNA]</scope>
    <source>
        <strain evidence="2 3">LS44</strain>
    </source>
</reference>
<dbReference type="Proteomes" id="UP000480312">
    <property type="component" value="Unassembled WGS sequence"/>
</dbReference>
<gene>
    <name evidence="2" type="ORF">GPL32_10040</name>
</gene>
<evidence type="ECO:0000313" key="3">
    <source>
        <dbReference type="Proteomes" id="UP000480312"/>
    </source>
</evidence>
<dbReference type="InterPro" id="IPR008687">
    <property type="entry name" value="MobC"/>
</dbReference>
<accession>A0A7C9K6J4</accession>
<proteinExistence type="predicted"/>
<feature type="domain" description="Bacterial mobilisation" evidence="1">
    <location>
        <begin position="115"/>
        <end position="155"/>
    </location>
</feature>
<dbReference type="AlphaFoldDB" id="A0A7C9K6J4"/>
<evidence type="ECO:0000313" key="2">
    <source>
        <dbReference type="EMBL" id="NDL70841.1"/>
    </source>
</evidence>
<dbReference type="Pfam" id="PF05713">
    <property type="entry name" value="MobC"/>
    <property type="match status" value="1"/>
</dbReference>
<organism evidence="2 3">
    <name type="scientific">Vreelandella alkaliphila</name>
    <dbReference type="NCBI Taxonomy" id="272774"/>
    <lineage>
        <taxon>Bacteria</taxon>
        <taxon>Pseudomonadati</taxon>
        <taxon>Pseudomonadota</taxon>
        <taxon>Gammaproteobacteria</taxon>
        <taxon>Oceanospirillales</taxon>
        <taxon>Halomonadaceae</taxon>
        <taxon>Vreelandella</taxon>
    </lineage>
</organism>
<evidence type="ECO:0000259" key="1">
    <source>
        <dbReference type="Pfam" id="PF05713"/>
    </source>
</evidence>
<protein>
    <submittedName>
        <fullName evidence="2">MobC family plasmid mobilization relaxosome protein</fullName>
    </submittedName>
</protein>
<dbReference type="OrthoDB" id="3268032at2"/>
<comment type="caution">
    <text evidence="2">The sequence shown here is derived from an EMBL/GenBank/DDBJ whole genome shotgun (WGS) entry which is preliminary data.</text>
</comment>